<dbReference type="GeneID" id="87812935"/>
<gene>
    <name evidence="2" type="ORF">LOC62_07G009774</name>
</gene>
<organism evidence="2 3">
    <name type="scientific">Vanrija pseudolonga</name>
    <dbReference type="NCBI Taxonomy" id="143232"/>
    <lineage>
        <taxon>Eukaryota</taxon>
        <taxon>Fungi</taxon>
        <taxon>Dikarya</taxon>
        <taxon>Basidiomycota</taxon>
        <taxon>Agaricomycotina</taxon>
        <taxon>Tremellomycetes</taxon>
        <taxon>Trichosporonales</taxon>
        <taxon>Trichosporonaceae</taxon>
        <taxon>Vanrija</taxon>
    </lineage>
</organism>
<dbReference type="Proteomes" id="UP000827549">
    <property type="component" value="Chromosome 7"/>
</dbReference>
<reference evidence="2" key="1">
    <citation type="submission" date="2023-10" db="EMBL/GenBank/DDBJ databases">
        <authorList>
            <person name="Noh H."/>
        </authorList>
    </citation>
    <scope>NUCLEOTIDE SEQUENCE</scope>
    <source>
        <strain evidence="2">DUCC4014</strain>
    </source>
</reference>
<proteinExistence type="predicted"/>
<feature type="region of interest" description="Disordered" evidence="1">
    <location>
        <begin position="119"/>
        <end position="149"/>
    </location>
</feature>
<name>A0AAF1BUM8_9TREE</name>
<dbReference type="AlphaFoldDB" id="A0AAF1BUM8"/>
<evidence type="ECO:0000256" key="1">
    <source>
        <dbReference type="SAM" id="MobiDB-lite"/>
    </source>
</evidence>
<evidence type="ECO:0000313" key="2">
    <source>
        <dbReference type="EMBL" id="WOO86293.1"/>
    </source>
</evidence>
<dbReference type="EMBL" id="CP086720">
    <property type="protein sequence ID" value="WOO86293.1"/>
    <property type="molecule type" value="Genomic_DNA"/>
</dbReference>
<evidence type="ECO:0000313" key="3">
    <source>
        <dbReference type="Proteomes" id="UP000827549"/>
    </source>
</evidence>
<accession>A0AAF1BUM8</accession>
<sequence length="289" mass="31728">MAAPTTTPSPLPASYSRPADMRARLATDWWNGDTLEVLRTDDQALARVPVELLRTYHDPAFLLDTIVRACSEPAPLSGSGADADPEAEDLEYTLSPSDMGAILASSVVRLSSSRTGEPVALIARQPSPPALEDVEDEDDDEDSDDDDDEGHAVYFRALPKLFRAALVKRDPACPVTGLRYHHSEETHIVPLDRDDVYARLGLEAFTVTAGLVCDIVIRRSFDRQAICLLRNADRVDMLALATDHPWAQEHHGRSFSYGAVWPDPETAPSKAALDWKARETLLSRCGVGR</sequence>
<keyword evidence="3" id="KW-1185">Reference proteome</keyword>
<protein>
    <submittedName>
        <fullName evidence="2">Uncharacterized protein</fullName>
    </submittedName>
</protein>
<feature type="compositionally biased region" description="Acidic residues" evidence="1">
    <location>
        <begin position="132"/>
        <end position="149"/>
    </location>
</feature>
<dbReference type="RefSeq" id="XP_062632319.1">
    <property type="nucleotide sequence ID" value="XM_062776335.1"/>
</dbReference>